<dbReference type="EMBL" id="DXCC01000015">
    <property type="protein sequence ID" value="HIZ15160.1"/>
    <property type="molecule type" value="Genomic_DNA"/>
</dbReference>
<gene>
    <name evidence="1" type="ORF">H9816_04550</name>
</gene>
<sequence length="100" mass="10887">MIRDILQTADGDLDFFEGDLSIATTERVTGQHKRDILLAAPGDFAEHPTVGVAAVDSIQDDTEQFLRNVRKQMQADGIVVTEVTFDAAGALIIEGGYEKH</sequence>
<evidence type="ECO:0000313" key="1">
    <source>
        <dbReference type="EMBL" id="HIZ15160.1"/>
    </source>
</evidence>
<evidence type="ECO:0000313" key="2">
    <source>
        <dbReference type="Proteomes" id="UP000824014"/>
    </source>
</evidence>
<reference evidence="1" key="1">
    <citation type="journal article" date="2021" name="PeerJ">
        <title>Extensive microbial diversity within the chicken gut microbiome revealed by metagenomics and culture.</title>
        <authorList>
            <person name="Gilroy R."/>
            <person name="Ravi A."/>
            <person name="Getino M."/>
            <person name="Pursley I."/>
            <person name="Horton D.L."/>
            <person name="Alikhan N.F."/>
            <person name="Baker D."/>
            <person name="Gharbi K."/>
            <person name="Hall N."/>
            <person name="Watson M."/>
            <person name="Adriaenssens E.M."/>
            <person name="Foster-Nyarko E."/>
            <person name="Jarju S."/>
            <person name="Secka A."/>
            <person name="Antonio M."/>
            <person name="Oren A."/>
            <person name="Chaudhuri R.R."/>
            <person name="La Ragione R."/>
            <person name="Hildebrand F."/>
            <person name="Pallen M.J."/>
        </authorList>
    </citation>
    <scope>NUCLEOTIDE SEQUENCE</scope>
    <source>
        <strain evidence="1">ChiHjej11B10-19426</strain>
    </source>
</reference>
<organism evidence="1 2">
    <name type="scientific">Candidatus Tidjanibacter faecipullorum</name>
    <dbReference type="NCBI Taxonomy" id="2838766"/>
    <lineage>
        <taxon>Bacteria</taxon>
        <taxon>Pseudomonadati</taxon>
        <taxon>Bacteroidota</taxon>
        <taxon>Bacteroidia</taxon>
        <taxon>Bacteroidales</taxon>
        <taxon>Rikenellaceae</taxon>
        <taxon>Tidjanibacter</taxon>
    </lineage>
</organism>
<name>A0A9D2DE16_9BACT</name>
<reference evidence="1" key="2">
    <citation type="submission" date="2021-04" db="EMBL/GenBank/DDBJ databases">
        <authorList>
            <person name="Gilroy R."/>
        </authorList>
    </citation>
    <scope>NUCLEOTIDE SEQUENCE</scope>
    <source>
        <strain evidence="1">ChiHjej11B10-19426</strain>
    </source>
</reference>
<protein>
    <submittedName>
        <fullName evidence="1">Uncharacterized protein</fullName>
    </submittedName>
</protein>
<dbReference type="Proteomes" id="UP000824014">
    <property type="component" value="Unassembled WGS sequence"/>
</dbReference>
<dbReference type="AlphaFoldDB" id="A0A9D2DE16"/>
<comment type="caution">
    <text evidence="1">The sequence shown here is derived from an EMBL/GenBank/DDBJ whole genome shotgun (WGS) entry which is preliminary data.</text>
</comment>
<accession>A0A9D2DE16</accession>
<proteinExistence type="predicted"/>